<dbReference type="Proteomes" id="UP001207116">
    <property type="component" value="Unassembled WGS sequence"/>
</dbReference>
<accession>A0AAE3SLZ8</accession>
<reference evidence="2" key="1">
    <citation type="submission" date="2022-11" db="EMBL/GenBank/DDBJ databases">
        <title>The characterization of three novel Bacteroidetes species and genomic analysis of their roles in tidal elemental geochemical cycles.</title>
        <authorList>
            <person name="Ma K.-J."/>
        </authorList>
    </citation>
    <scope>NUCLEOTIDE SEQUENCE</scope>
    <source>
        <strain evidence="2">M415</strain>
    </source>
</reference>
<evidence type="ECO:0000313" key="2">
    <source>
        <dbReference type="EMBL" id="MCX2718034.1"/>
    </source>
</evidence>
<protein>
    <submittedName>
        <fullName evidence="2">Uncharacterized protein</fullName>
    </submittedName>
</protein>
<sequence>MKTILSCVLLCSLGVIFAQQKAFEYPEGIYSNYDDFITGKPSLDNSIEAKQGKNIVITTFRIKDGNGNKIKHAFAASDGENVYVRTNAMLGHLTNVEFDKPNATDKDYSKALMANQDYLYLEVFFQSKSVKNWGIGKVYLSGILYNNTSGKFTILESMENLQTALGSPVSNGDQRINGQNIDAARKAVLPLFNTNN</sequence>
<dbReference type="RefSeq" id="WP_266009990.1">
    <property type="nucleotide sequence ID" value="NZ_JAPFQP010000001.1"/>
</dbReference>
<proteinExistence type="predicted"/>
<evidence type="ECO:0000313" key="3">
    <source>
        <dbReference type="Proteomes" id="UP001207116"/>
    </source>
</evidence>
<evidence type="ECO:0000256" key="1">
    <source>
        <dbReference type="SAM" id="SignalP"/>
    </source>
</evidence>
<gene>
    <name evidence="2" type="ORF">OO016_00345</name>
</gene>
<name>A0AAE3SLZ8_9FLAO</name>
<keyword evidence="3" id="KW-1185">Reference proteome</keyword>
<dbReference type="EMBL" id="JAPFQP010000001">
    <property type="protein sequence ID" value="MCX2718034.1"/>
    <property type="molecule type" value="Genomic_DNA"/>
</dbReference>
<feature type="chain" id="PRO_5042125220" evidence="1">
    <location>
        <begin position="19"/>
        <end position="196"/>
    </location>
</feature>
<feature type="signal peptide" evidence="1">
    <location>
        <begin position="1"/>
        <end position="18"/>
    </location>
</feature>
<dbReference type="AlphaFoldDB" id="A0AAE3SLZ8"/>
<organism evidence="2 3">
    <name type="scientific">Lentiprolixibacter aurantiacus</name>
    <dbReference type="NCBI Taxonomy" id="2993939"/>
    <lineage>
        <taxon>Bacteria</taxon>
        <taxon>Pseudomonadati</taxon>
        <taxon>Bacteroidota</taxon>
        <taxon>Flavobacteriia</taxon>
        <taxon>Flavobacteriales</taxon>
        <taxon>Flavobacteriaceae</taxon>
        <taxon>Lentiprolixibacter</taxon>
    </lineage>
</organism>
<comment type="caution">
    <text evidence="2">The sequence shown here is derived from an EMBL/GenBank/DDBJ whole genome shotgun (WGS) entry which is preliminary data.</text>
</comment>
<keyword evidence="1" id="KW-0732">Signal</keyword>